<dbReference type="AlphaFoldDB" id="A0A2K8UA36"/>
<reference evidence="1 2" key="1">
    <citation type="submission" date="2017-03" db="EMBL/GenBank/DDBJ databases">
        <title>Complete genome sequence of Candidatus 'Thiodictyon syntrophicum' sp. nov. strain Cad16T, a photolithoautotroph purple sulfur bacterium isolated from an alpine meromictic lake.</title>
        <authorList>
            <person name="Luedin S.M."/>
            <person name="Pothier J.F."/>
            <person name="Danza F."/>
            <person name="Storelli N."/>
            <person name="Wittwer M."/>
            <person name="Tonolla M."/>
        </authorList>
    </citation>
    <scope>NUCLEOTIDE SEQUENCE [LARGE SCALE GENOMIC DNA]</scope>
    <source>
        <strain evidence="1 2">Cad16T</strain>
    </source>
</reference>
<proteinExistence type="predicted"/>
<protein>
    <submittedName>
        <fullName evidence="1">Uncharacterized protein</fullName>
    </submittedName>
</protein>
<name>A0A2K8UA36_9GAMM</name>
<dbReference type="Proteomes" id="UP000232638">
    <property type="component" value="Chromosome"/>
</dbReference>
<dbReference type="EMBL" id="CP020370">
    <property type="protein sequence ID" value="AUB82397.1"/>
    <property type="molecule type" value="Genomic_DNA"/>
</dbReference>
<sequence length="99" mass="10617">MKGFGFHENPVTIKIARRQGRHLEVSLTTPLHTSALVGTLSADGRHLQLKGRQLSFFFDIDGNQMSGCGSANGGSGTIENWLDNYSALCAELQAADGPK</sequence>
<dbReference type="KEGG" id="tsy:THSYN_16570"/>
<organism evidence="1 2">
    <name type="scientific">Candidatus Thiodictyon syntrophicum</name>
    <dbReference type="NCBI Taxonomy" id="1166950"/>
    <lineage>
        <taxon>Bacteria</taxon>
        <taxon>Pseudomonadati</taxon>
        <taxon>Pseudomonadota</taxon>
        <taxon>Gammaproteobacteria</taxon>
        <taxon>Chromatiales</taxon>
        <taxon>Chromatiaceae</taxon>
        <taxon>Thiodictyon</taxon>
    </lineage>
</organism>
<accession>A0A2K8UA36</accession>
<keyword evidence="2" id="KW-1185">Reference proteome</keyword>
<evidence type="ECO:0000313" key="1">
    <source>
        <dbReference type="EMBL" id="AUB82397.1"/>
    </source>
</evidence>
<evidence type="ECO:0000313" key="2">
    <source>
        <dbReference type="Proteomes" id="UP000232638"/>
    </source>
</evidence>
<gene>
    <name evidence="1" type="ORF">THSYN_16570</name>
</gene>